<accession>A0AC59Z6X2</accession>
<reference evidence="1" key="2">
    <citation type="submission" date="2025-03" db="EMBL/GenBank/DDBJ databases">
        <authorList>
            <consortium name="ELIXIR-Norway"/>
            <consortium name="Elixir Norway"/>
        </authorList>
    </citation>
    <scope>NUCLEOTIDE SEQUENCE</scope>
</reference>
<dbReference type="Proteomes" id="UP001162501">
    <property type="component" value="Chromosome 25"/>
</dbReference>
<sequence length="126" mass="13284">MPGGGWTHHPKAGWWLGPREGIKCRPAGLDEGGRREEDREALARSRGRGVGGVPAGIPQVSKQAVRQAAGTWPGAWRPCGHQCDDVTVTGDPRKMARGSRSTWGREAGTAALGASWQVVLPRGGAV</sequence>
<organism evidence="1 2">
    <name type="scientific">Rangifer tarandus platyrhynchus</name>
    <name type="common">Svalbard reindeer</name>
    <dbReference type="NCBI Taxonomy" id="3082113"/>
    <lineage>
        <taxon>Eukaryota</taxon>
        <taxon>Metazoa</taxon>
        <taxon>Chordata</taxon>
        <taxon>Craniata</taxon>
        <taxon>Vertebrata</taxon>
        <taxon>Euteleostomi</taxon>
        <taxon>Mammalia</taxon>
        <taxon>Eutheria</taxon>
        <taxon>Laurasiatheria</taxon>
        <taxon>Artiodactyla</taxon>
        <taxon>Ruminantia</taxon>
        <taxon>Pecora</taxon>
        <taxon>Cervidae</taxon>
        <taxon>Odocoileinae</taxon>
        <taxon>Rangifer</taxon>
    </lineage>
</organism>
<evidence type="ECO:0000313" key="1">
    <source>
        <dbReference type="EMBL" id="CAN0262389.1"/>
    </source>
</evidence>
<name>A0AC59Z6X2_RANTA</name>
<gene>
    <name evidence="1" type="ORF">MRATA1EN22A_LOCUS14523</name>
</gene>
<proteinExistence type="predicted"/>
<protein>
    <submittedName>
        <fullName evidence="1">Uncharacterized protein</fullName>
    </submittedName>
</protein>
<dbReference type="EMBL" id="OX596109">
    <property type="protein sequence ID" value="CAN0262389.1"/>
    <property type="molecule type" value="Genomic_DNA"/>
</dbReference>
<evidence type="ECO:0000313" key="2">
    <source>
        <dbReference type="Proteomes" id="UP001162501"/>
    </source>
</evidence>
<reference evidence="1" key="1">
    <citation type="submission" date="2023-05" db="EMBL/GenBank/DDBJ databases">
        <authorList>
            <consortium name="ELIXIR-Norway"/>
        </authorList>
    </citation>
    <scope>NUCLEOTIDE SEQUENCE</scope>
</reference>